<keyword evidence="6" id="KW-0406">Ion transport</keyword>
<comment type="function">
    <text evidence="6">May be involved in iron transport and iron homeostasis.</text>
</comment>
<accession>A0A7R9ADL1</accession>
<dbReference type="Pfam" id="PF06963">
    <property type="entry name" value="FPN1"/>
    <property type="match status" value="1"/>
</dbReference>
<evidence type="ECO:0000256" key="6">
    <source>
        <dbReference type="RuleBase" id="RU365065"/>
    </source>
</evidence>
<evidence type="ECO:0000256" key="5">
    <source>
        <dbReference type="ARBA" id="ARBA00023136"/>
    </source>
</evidence>
<proteinExistence type="inferred from homology"/>
<evidence type="ECO:0000256" key="4">
    <source>
        <dbReference type="ARBA" id="ARBA00022989"/>
    </source>
</evidence>
<dbReference type="OrthoDB" id="648861at2759"/>
<comment type="subcellular location">
    <subcellularLocation>
        <location evidence="1 6">Membrane</location>
        <topology evidence="1 6">Multi-pass membrane protein</topology>
    </subcellularLocation>
</comment>
<keyword evidence="2 6" id="KW-0813">Transport</keyword>
<dbReference type="PANTHER" id="PTHR11660:SF57">
    <property type="entry name" value="SOLUTE CARRIER FAMILY 40 MEMBER"/>
    <property type="match status" value="1"/>
</dbReference>
<dbReference type="PANTHER" id="PTHR11660">
    <property type="entry name" value="SOLUTE CARRIER FAMILY 40 MEMBER"/>
    <property type="match status" value="1"/>
</dbReference>
<keyword evidence="3" id="KW-0812">Transmembrane</keyword>
<gene>
    <name evidence="7" type="ORF">DSTB1V02_LOCUS11694</name>
</gene>
<dbReference type="GO" id="GO:0016020">
    <property type="term" value="C:membrane"/>
    <property type="evidence" value="ECO:0007669"/>
    <property type="project" value="UniProtKB-SubCell"/>
</dbReference>
<name>A0A7R9ADL1_9CRUS</name>
<comment type="similarity">
    <text evidence="6">Belongs to the ferroportin (FP) (TC 2.A.100) family. SLC40A subfamily.</text>
</comment>
<evidence type="ECO:0000313" key="8">
    <source>
        <dbReference type="Proteomes" id="UP000677054"/>
    </source>
</evidence>
<dbReference type="InterPro" id="IPR009716">
    <property type="entry name" value="Ferroportin-1"/>
</dbReference>
<reference evidence="7" key="1">
    <citation type="submission" date="2020-11" db="EMBL/GenBank/DDBJ databases">
        <authorList>
            <person name="Tran Van P."/>
        </authorList>
    </citation>
    <scope>NUCLEOTIDE SEQUENCE</scope>
</reference>
<protein>
    <recommendedName>
        <fullName evidence="6">Solute carrier family 40 member</fullName>
    </recommendedName>
</protein>
<feature type="non-terminal residue" evidence="7">
    <location>
        <position position="1"/>
    </location>
</feature>
<evidence type="ECO:0000256" key="3">
    <source>
        <dbReference type="ARBA" id="ARBA00022692"/>
    </source>
</evidence>
<dbReference type="EMBL" id="LR903469">
    <property type="protein sequence ID" value="CAD7251933.1"/>
    <property type="molecule type" value="Genomic_DNA"/>
</dbReference>
<sequence length="296" mass="34372">MASRRLLAKVYTSHTLSAWGDRMWTFAIGLFLVQLAPESLRLTAIYGIVVSCTILFFCSTTGDWVDRSPRLRALCTEKPDISPFVLYAEMMKYRMKELKTRRFIAVIISRLVSSWILRSCRVRLDRRQRTGGDDEVRWSDVTRVSKDVEDDPELFMRLFSSYPARLKAVRDTRMRWKRKWAEWRSLSRLEGERQPFAPEAKMSRDKKGWSIPVSVQSSWVRSCVSMSHGSGLGGMEGRRLCGVMKTGRSGQRHLFKRHLSMSMKTEDMDHRHLWTVLKTEIPMNAISGELQGQELQ</sequence>
<dbReference type="EMBL" id="CAJPEV010003952">
    <property type="protein sequence ID" value="CAG0900871.1"/>
    <property type="molecule type" value="Genomic_DNA"/>
</dbReference>
<keyword evidence="5" id="KW-0472">Membrane</keyword>
<keyword evidence="8" id="KW-1185">Reference proteome</keyword>
<keyword evidence="4" id="KW-1133">Transmembrane helix</keyword>
<evidence type="ECO:0000256" key="2">
    <source>
        <dbReference type="ARBA" id="ARBA00022448"/>
    </source>
</evidence>
<dbReference type="GO" id="GO:0005381">
    <property type="term" value="F:iron ion transmembrane transporter activity"/>
    <property type="evidence" value="ECO:0007669"/>
    <property type="project" value="UniProtKB-UniRule"/>
</dbReference>
<organism evidence="7">
    <name type="scientific">Darwinula stevensoni</name>
    <dbReference type="NCBI Taxonomy" id="69355"/>
    <lineage>
        <taxon>Eukaryota</taxon>
        <taxon>Metazoa</taxon>
        <taxon>Ecdysozoa</taxon>
        <taxon>Arthropoda</taxon>
        <taxon>Crustacea</taxon>
        <taxon>Oligostraca</taxon>
        <taxon>Ostracoda</taxon>
        <taxon>Podocopa</taxon>
        <taxon>Podocopida</taxon>
        <taxon>Darwinulocopina</taxon>
        <taxon>Darwinuloidea</taxon>
        <taxon>Darwinulidae</taxon>
        <taxon>Darwinula</taxon>
    </lineage>
</organism>
<evidence type="ECO:0000256" key="1">
    <source>
        <dbReference type="ARBA" id="ARBA00004141"/>
    </source>
</evidence>
<dbReference type="Proteomes" id="UP000677054">
    <property type="component" value="Unassembled WGS sequence"/>
</dbReference>
<evidence type="ECO:0000313" key="7">
    <source>
        <dbReference type="EMBL" id="CAD7251933.1"/>
    </source>
</evidence>
<dbReference type="AlphaFoldDB" id="A0A7R9ADL1"/>